<reference evidence="2" key="1">
    <citation type="journal article" date="2019" name="Int. J. Syst. Evol. Microbiol.">
        <title>The Global Catalogue of Microorganisms (GCM) 10K type strain sequencing project: providing services to taxonomists for standard genome sequencing and annotation.</title>
        <authorList>
            <consortium name="The Broad Institute Genomics Platform"/>
            <consortium name="The Broad Institute Genome Sequencing Center for Infectious Disease"/>
            <person name="Wu L."/>
            <person name="Ma J."/>
        </authorList>
    </citation>
    <scope>NUCLEOTIDE SEQUENCE [LARGE SCALE GENOMIC DNA]</scope>
    <source>
        <strain evidence="2">JCM 4505</strain>
    </source>
</reference>
<evidence type="ECO:0000313" key="1">
    <source>
        <dbReference type="EMBL" id="GAA0286800.1"/>
    </source>
</evidence>
<evidence type="ECO:0000313" key="2">
    <source>
        <dbReference type="Proteomes" id="UP001501867"/>
    </source>
</evidence>
<gene>
    <name evidence="1" type="ORF">GCM10010302_26400</name>
</gene>
<comment type="caution">
    <text evidence="1">The sequence shown here is derived from an EMBL/GenBank/DDBJ whole genome shotgun (WGS) entry which is preliminary data.</text>
</comment>
<proteinExistence type="predicted"/>
<sequence length="177" mass="19100">MGASLHAPGEGPTKSVSVSVHEGTIEAVRARVGKRGVSGYIEAAIQRQIERDNLAELVADHETRHGVITEDEIAAAETRLGLDADPERWQVHLDNLLAALDLDSDHERRLGKRLRDLLSGYRAGASWRQAAGSGSGSHWVTRDEETAAGLAEAVGPTGVEIRQSQMQHTTYYTKGGL</sequence>
<dbReference type="EMBL" id="BAAABV010000015">
    <property type="protein sequence ID" value="GAA0286800.1"/>
    <property type="molecule type" value="Genomic_DNA"/>
</dbReference>
<dbReference type="RefSeq" id="WP_425580170.1">
    <property type="nucleotide sequence ID" value="NZ_BAAABV010000015.1"/>
</dbReference>
<organism evidence="1 2">
    <name type="scientific">Streptomyces polychromogenes</name>
    <dbReference type="NCBI Taxonomy" id="67342"/>
    <lineage>
        <taxon>Bacteria</taxon>
        <taxon>Bacillati</taxon>
        <taxon>Actinomycetota</taxon>
        <taxon>Actinomycetes</taxon>
        <taxon>Kitasatosporales</taxon>
        <taxon>Streptomycetaceae</taxon>
        <taxon>Streptomyces</taxon>
    </lineage>
</organism>
<name>A0ABP3EZG0_9ACTN</name>
<dbReference type="Proteomes" id="UP001501867">
    <property type="component" value="Unassembled WGS sequence"/>
</dbReference>
<keyword evidence="2" id="KW-1185">Reference proteome</keyword>
<protein>
    <recommendedName>
        <fullName evidence="3">Ribbon-helix-helix protein CopG domain-containing protein</fullName>
    </recommendedName>
</protein>
<accession>A0ABP3EZG0</accession>
<evidence type="ECO:0008006" key="3">
    <source>
        <dbReference type="Google" id="ProtNLM"/>
    </source>
</evidence>